<feature type="transmembrane region" description="Helical" evidence="1">
    <location>
        <begin position="43"/>
        <end position="61"/>
    </location>
</feature>
<evidence type="ECO:0000313" key="4">
    <source>
        <dbReference type="Proteomes" id="UP000419743"/>
    </source>
</evidence>
<accession>A0A7M4DP78</accession>
<dbReference type="RefSeq" id="WP_156742597.1">
    <property type="nucleotide sequence ID" value="NZ_CACRYJ010000058.1"/>
</dbReference>
<keyword evidence="4" id="KW-1185">Reference proteome</keyword>
<dbReference type="Pfam" id="PF26273">
    <property type="entry name" value="Gly_zipper"/>
    <property type="match status" value="1"/>
</dbReference>
<reference evidence="3 4" key="1">
    <citation type="submission" date="2019-11" db="EMBL/GenBank/DDBJ databases">
        <authorList>
            <person name="Criscuolo A."/>
        </authorList>
    </citation>
    <scope>NUCLEOTIDE SEQUENCE [LARGE SCALE GENOMIC DNA]</scope>
    <source>
        <strain evidence="3">CIP111667</strain>
    </source>
</reference>
<keyword evidence="1" id="KW-0812">Transmembrane</keyword>
<keyword evidence="1" id="KW-1133">Transmembrane helix</keyword>
<feature type="transmembrane region" description="Helical" evidence="1">
    <location>
        <begin position="20"/>
        <end position="37"/>
    </location>
</feature>
<gene>
    <name evidence="3" type="ORF">HALOF300_03960</name>
</gene>
<protein>
    <recommendedName>
        <fullName evidence="2">Glycine zipper-like domain-containing protein</fullName>
    </recommendedName>
</protein>
<proteinExistence type="predicted"/>
<organism evidence="3 4">
    <name type="scientific">Occultella aeris</name>
    <dbReference type="NCBI Taxonomy" id="2761496"/>
    <lineage>
        <taxon>Bacteria</taxon>
        <taxon>Bacillati</taxon>
        <taxon>Actinomycetota</taxon>
        <taxon>Actinomycetes</taxon>
        <taxon>Micrococcales</taxon>
        <taxon>Ruaniaceae</taxon>
        <taxon>Occultella</taxon>
    </lineage>
</organism>
<name>A0A7M4DP78_9MICO</name>
<comment type="caution">
    <text evidence="3">The sequence shown here is derived from an EMBL/GenBank/DDBJ whole genome shotgun (WGS) entry which is preliminary data.</text>
</comment>
<dbReference type="AlphaFoldDB" id="A0A7M4DP78"/>
<sequence length="90" mass="9089">MIQTSTPGARKPTVTSPRGSWLGTGIGLGMAVGVALGTIVVDIAIGVAAGTLLGIGLGIVLERADRRRRDREQLLAGADTESAAVFTTAS</sequence>
<keyword evidence="1" id="KW-0472">Membrane</keyword>
<dbReference type="InterPro" id="IPR058598">
    <property type="entry name" value="Gly_zipper-like_dom"/>
</dbReference>
<dbReference type="EMBL" id="CACRYJ010000058">
    <property type="protein sequence ID" value="VZO39264.1"/>
    <property type="molecule type" value="Genomic_DNA"/>
</dbReference>
<evidence type="ECO:0000259" key="2">
    <source>
        <dbReference type="Pfam" id="PF26273"/>
    </source>
</evidence>
<evidence type="ECO:0000256" key="1">
    <source>
        <dbReference type="SAM" id="Phobius"/>
    </source>
</evidence>
<evidence type="ECO:0000313" key="3">
    <source>
        <dbReference type="EMBL" id="VZO39264.1"/>
    </source>
</evidence>
<feature type="domain" description="Glycine zipper-like" evidence="2">
    <location>
        <begin position="16"/>
        <end position="62"/>
    </location>
</feature>
<dbReference type="Proteomes" id="UP000419743">
    <property type="component" value="Unassembled WGS sequence"/>
</dbReference>